<name>A0ABV3AZ71_9ACTN</name>
<evidence type="ECO:0000313" key="3">
    <source>
        <dbReference type="Proteomes" id="UP001551189"/>
    </source>
</evidence>
<evidence type="ECO:0000256" key="1">
    <source>
        <dbReference type="SAM" id="MobiDB-lite"/>
    </source>
</evidence>
<accession>A0ABV3AZ71</accession>
<dbReference type="RefSeq" id="WP_359695847.1">
    <property type="nucleotide sequence ID" value="NZ_JBEYXT010000061.1"/>
</dbReference>
<proteinExistence type="predicted"/>
<dbReference type="EMBL" id="JBEYXT010000061">
    <property type="protein sequence ID" value="MEU6802478.1"/>
    <property type="molecule type" value="Genomic_DNA"/>
</dbReference>
<feature type="region of interest" description="Disordered" evidence="1">
    <location>
        <begin position="1"/>
        <end position="38"/>
    </location>
</feature>
<dbReference type="Proteomes" id="UP001551189">
    <property type="component" value="Unassembled WGS sequence"/>
</dbReference>
<reference evidence="2 3" key="1">
    <citation type="submission" date="2024-06" db="EMBL/GenBank/DDBJ databases">
        <title>The Natural Products Discovery Center: Release of the First 8490 Sequenced Strains for Exploring Actinobacteria Biosynthetic Diversity.</title>
        <authorList>
            <person name="Kalkreuter E."/>
            <person name="Kautsar S.A."/>
            <person name="Yang D."/>
            <person name="Bader C.D."/>
            <person name="Teijaro C.N."/>
            <person name="Fluegel L."/>
            <person name="Davis C.M."/>
            <person name="Simpson J.R."/>
            <person name="Lauterbach L."/>
            <person name="Steele A.D."/>
            <person name="Gui C."/>
            <person name="Meng S."/>
            <person name="Li G."/>
            <person name="Viehrig K."/>
            <person name="Ye F."/>
            <person name="Su P."/>
            <person name="Kiefer A.F."/>
            <person name="Nichols A."/>
            <person name="Cepeda A.J."/>
            <person name="Yan W."/>
            <person name="Fan B."/>
            <person name="Jiang Y."/>
            <person name="Adhikari A."/>
            <person name="Zheng C.-J."/>
            <person name="Schuster L."/>
            <person name="Cowan T.M."/>
            <person name="Smanski M.J."/>
            <person name="Chevrette M.G."/>
            <person name="De Carvalho L.P.S."/>
            <person name="Shen B."/>
        </authorList>
    </citation>
    <scope>NUCLEOTIDE SEQUENCE [LARGE SCALE GENOMIC DNA]</scope>
    <source>
        <strain evidence="2 3">NPDC046851</strain>
    </source>
</reference>
<dbReference type="Gene3D" id="3.30.559.10">
    <property type="entry name" value="Chloramphenicol acetyltransferase-like domain"/>
    <property type="match status" value="1"/>
</dbReference>
<gene>
    <name evidence="2" type="ORF">ABZ931_15895</name>
</gene>
<sequence length="311" mass="32096">MTPRGPAPLRGAAGAASPAAPAPPASADAPPTLLPAPDTGPAQLVVHLGGWVDAVRMRGAVKGVLDRGGRKPFWRELDLGALTVGERTDALDGLLAADRGSIGSPGPPERAALVRLAWERHLLVLTARQQHHDEATLRALLRDLLRSYAVPGTVRARGGEPPAEETEVPLTAADAGRLTLRALGLGVDLETVVRGAWTVVLAGAAGRREAVLGGADLCVPPPGAPAPAAGRVTVTGVRAIQHGQPPLTLVMRADPGPLQLRLRGRRGLFGTETARDTADRLAGVLRRLANDSRAGVSHAGEFTVQAAQLVG</sequence>
<comment type="caution">
    <text evidence="2">The sequence shown here is derived from an EMBL/GenBank/DDBJ whole genome shotgun (WGS) entry which is preliminary data.</text>
</comment>
<dbReference type="InterPro" id="IPR023213">
    <property type="entry name" value="CAT-like_dom_sf"/>
</dbReference>
<evidence type="ECO:0000313" key="2">
    <source>
        <dbReference type="EMBL" id="MEU6802478.1"/>
    </source>
</evidence>
<keyword evidence="3" id="KW-1185">Reference proteome</keyword>
<protein>
    <submittedName>
        <fullName evidence="2">Uncharacterized protein</fullName>
    </submittedName>
</protein>
<dbReference type="SUPFAM" id="SSF52777">
    <property type="entry name" value="CoA-dependent acyltransferases"/>
    <property type="match status" value="1"/>
</dbReference>
<organism evidence="2 3">
    <name type="scientific">Streptomyces neyagawaensis</name>
    <dbReference type="NCBI Taxonomy" id="42238"/>
    <lineage>
        <taxon>Bacteria</taxon>
        <taxon>Bacillati</taxon>
        <taxon>Actinomycetota</taxon>
        <taxon>Actinomycetes</taxon>
        <taxon>Kitasatosporales</taxon>
        <taxon>Streptomycetaceae</taxon>
        <taxon>Streptomyces</taxon>
    </lineage>
</organism>